<name>A0AAE9YQW6_9GAMM</name>
<reference evidence="1 2" key="1">
    <citation type="journal article" date="2015" name="Genome Announc.">
        <title>Draft Genome Sequences of Marine Isolates of Thalassomonas viridans and Thalassomonas actiniarum.</title>
        <authorList>
            <person name="Olonade I."/>
            <person name="van Zyl L.J."/>
            <person name="Trindade M."/>
        </authorList>
    </citation>
    <scope>NUCLEOTIDE SEQUENCE [LARGE SCALE GENOMIC DNA]</scope>
    <source>
        <strain evidence="1 2">A5K-106</strain>
    </source>
</reference>
<evidence type="ECO:0000313" key="1">
    <source>
        <dbReference type="EMBL" id="WDD99196.1"/>
    </source>
</evidence>
<proteinExistence type="predicted"/>
<dbReference type="AlphaFoldDB" id="A0AAE9YQW6"/>
<organism evidence="1 2">
    <name type="scientific">Thalassomonas actiniarum</name>
    <dbReference type="NCBI Taxonomy" id="485447"/>
    <lineage>
        <taxon>Bacteria</taxon>
        <taxon>Pseudomonadati</taxon>
        <taxon>Pseudomonadota</taxon>
        <taxon>Gammaproteobacteria</taxon>
        <taxon>Alteromonadales</taxon>
        <taxon>Colwelliaceae</taxon>
        <taxon>Thalassomonas</taxon>
    </lineage>
</organism>
<accession>A0AAE9YQW6</accession>
<reference evidence="1 2" key="2">
    <citation type="journal article" date="2022" name="Mar. Drugs">
        <title>Bioassay-Guided Fractionation Leads to the Detection of Cholic Acid Generated by the Rare Thalassomonas sp.</title>
        <authorList>
            <person name="Pheiffer F."/>
            <person name="Schneider Y.K."/>
            <person name="Hansen E.H."/>
            <person name="Andersen J.H."/>
            <person name="Isaksson J."/>
            <person name="Busche T."/>
            <person name="R C."/>
            <person name="Kalinowski J."/>
            <person name="Zyl L.V."/>
            <person name="Trindade M."/>
        </authorList>
    </citation>
    <scope>NUCLEOTIDE SEQUENCE [LARGE SCALE GENOMIC DNA]</scope>
    <source>
        <strain evidence="1 2">A5K-106</strain>
    </source>
</reference>
<dbReference type="EMBL" id="CP059735">
    <property type="protein sequence ID" value="WDD99196.1"/>
    <property type="molecule type" value="Genomic_DNA"/>
</dbReference>
<dbReference type="RefSeq" id="WP_160298373.1">
    <property type="nucleotide sequence ID" value="NZ_CP059735.1"/>
</dbReference>
<keyword evidence="2" id="KW-1185">Reference proteome</keyword>
<sequence>MHPFSLKKENIEQVTGGLTFDASSNLPPVITTPPIIGGGTTTVLGECGYNPLS</sequence>
<dbReference type="Proteomes" id="UP000032568">
    <property type="component" value="Chromosome"/>
</dbReference>
<dbReference type="KEGG" id="tact:SG35_000455"/>
<evidence type="ECO:0000313" key="2">
    <source>
        <dbReference type="Proteomes" id="UP000032568"/>
    </source>
</evidence>
<gene>
    <name evidence="1" type="ORF">SG35_000455</name>
</gene>
<protein>
    <submittedName>
        <fullName evidence="1">Uncharacterized protein</fullName>
    </submittedName>
</protein>